<gene>
    <name evidence="1" type="ORF">L596_025570</name>
</gene>
<evidence type="ECO:0000313" key="2">
    <source>
        <dbReference type="Proteomes" id="UP000298663"/>
    </source>
</evidence>
<dbReference type="EMBL" id="AZBU02000009">
    <property type="protein sequence ID" value="TKR65116.1"/>
    <property type="molecule type" value="Genomic_DNA"/>
</dbReference>
<dbReference type="Proteomes" id="UP000298663">
    <property type="component" value="Unassembled WGS sequence"/>
</dbReference>
<comment type="caution">
    <text evidence="1">The sequence shown here is derived from an EMBL/GenBank/DDBJ whole genome shotgun (WGS) entry which is preliminary data.</text>
</comment>
<accession>A0A4U5M859</accession>
<name>A0A4U5M859_STECR</name>
<proteinExistence type="predicted"/>
<reference evidence="1 2" key="2">
    <citation type="journal article" date="2019" name="G3 (Bethesda)">
        <title>Hybrid Assembly of the Genome of the Entomopathogenic Nematode Steinernema carpocapsae Identifies the X-Chromosome.</title>
        <authorList>
            <person name="Serra L."/>
            <person name="Macchietto M."/>
            <person name="Macias-Munoz A."/>
            <person name="McGill C.J."/>
            <person name="Rodriguez I.M."/>
            <person name="Rodriguez B."/>
            <person name="Murad R."/>
            <person name="Mortazavi A."/>
        </authorList>
    </citation>
    <scope>NUCLEOTIDE SEQUENCE [LARGE SCALE GENOMIC DNA]</scope>
    <source>
        <strain evidence="1 2">ALL</strain>
    </source>
</reference>
<sequence>MEFTPFQFIDHVVLKHSTPPLFRTFPPAGASNPTISNNYLLIWLYMTATITSSSPTITSALELLLLTLKTKNS</sequence>
<dbReference type="AlphaFoldDB" id="A0A4U5M859"/>
<keyword evidence="2" id="KW-1185">Reference proteome</keyword>
<organism evidence="1 2">
    <name type="scientific">Steinernema carpocapsae</name>
    <name type="common">Entomopathogenic nematode</name>
    <dbReference type="NCBI Taxonomy" id="34508"/>
    <lineage>
        <taxon>Eukaryota</taxon>
        <taxon>Metazoa</taxon>
        <taxon>Ecdysozoa</taxon>
        <taxon>Nematoda</taxon>
        <taxon>Chromadorea</taxon>
        <taxon>Rhabditida</taxon>
        <taxon>Tylenchina</taxon>
        <taxon>Panagrolaimomorpha</taxon>
        <taxon>Strongyloidoidea</taxon>
        <taxon>Steinernematidae</taxon>
        <taxon>Steinernema</taxon>
    </lineage>
</organism>
<evidence type="ECO:0000313" key="1">
    <source>
        <dbReference type="EMBL" id="TKR65116.1"/>
    </source>
</evidence>
<protein>
    <submittedName>
        <fullName evidence="1">Uncharacterized protein</fullName>
    </submittedName>
</protein>
<reference evidence="1 2" key="1">
    <citation type="journal article" date="2015" name="Genome Biol.">
        <title>Comparative genomics of Steinernema reveals deeply conserved gene regulatory networks.</title>
        <authorList>
            <person name="Dillman A.R."/>
            <person name="Macchietto M."/>
            <person name="Porter C.F."/>
            <person name="Rogers A."/>
            <person name="Williams B."/>
            <person name="Antoshechkin I."/>
            <person name="Lee M.M."/>
            <person name="Goodwin Z."/>
            <person name="Lu X."/>
            <person name="Lewis E.E."/>
            <person name="Goodrich-Blair H."/>
            <person name="Stock S.P."/>
            <person name="Adams B.J."/>
            <person name="Sternberg P.W."/>
            <person name="Mortazavi A."/>
        </authorList>
    </citation>
    <scope>NUCLEOTIDE SEQUENCE [LARGE SCALE GENOMIC DNA]</scope>
    <source>
        <strain evidence="1 2">ALL</strain>
    </source>
</reference>